<feature type="transmembrane region" description="Helical" evidence="12">
    <location>
        <begin position="21"/>
        <end position="47"/>
    </location>
</feature>
<dbReference type="AlphaFoldDB" id="A0A8T2UP26"/>
<dbReference type="GO" id="GO:0016126">
    <property type="term" value="P:sterol biosynthetic process"/>
    <property type="evidence" value="ECO:0007669"/>
    <property type="project" value="UniProtKB-KW"/>
</dbReference>
<dbReference type="GO" id="GO:0005783">
    <property type="term" value="C:endoplasmic reticulum"/>
    <property type="evidence" value="ECO:0007669"/>
    <property type="project" value="TreeGrafter"/>
</dbReference>
<comment type="similarity">
    <text evidence="9 10 11">Belongs to the class I-like SAM-binding methyltransferase superfamily. Erg6/SMT family.</text>
</comment>
<dbReference type="SUPFAM" id="SSF53335">
    <property type="entry name" value="S-adenosyl-L-methionine-dependent methyltransferases"/>
    <property type="match status" value="1"/>
</dbReference>
<feature type="domain" description="SAM-dependent methyltransferase Erg6/SMT-type" evidence="13">
    <location>
        <begin position="99"/>
        <end position="388"/>
    </location>
</feature>
<protein>
    <recommendedName>
        <fullName evidence="11">Methyltransferase</fullName>
        <ecNumber evidence="11">2.1.1.-</ecNumber>
    </recommendedName>
</protein>
<evidence type="ECO:0000313" key="14">
    <source>
        <dbReference type="EMBL" id="KAH7436518.1"/>
    </source>
</evidence>
<keyword evidence="8" id="KW-0753">Steroid metabolism</keyword>
<keyword evidence="12" id="KW-1133">Transmembrane helix</keyword>
<dbReference type="Gene3D" id="3.40.50.150">
    <property type="entry name" value="Vaccinia Virus protein VP39"/>
    <property type="match status" value="1"/>
</dbReference>
<evidence type="ECO:0000313" key="15">
    <source>
        <dbReference type="Proteomes" id="UP000825935"/>
    </source>
</evidence>
<dbReference type="Proteomes" id="UP000825935">
    <property type="component" value="Chromosome 5"/>
</dbReference>
<reference evidence="14" key="1">
    <citation type="submission" date="2021-08" db="EMBL/GenBank/DDBJ databases">
        <title>WGS assembly of Ceratopteris richardii.</title>
        <authorList>
            <person name="Marchant D.B."/>
            <person name="Chen G."/>
            <person name="Jenkins J."/>
            <person name="Shu S."/>
            <person name="Leebens-Mack J."/>
            <person name="Grimwood J."/>
            <person name="Schmutz J."/>
            <person name="Soltis P."/>
            <person name="Soltis D."/>
            <person name="Chen Z.-H."/>
        </authorList>
    </citation>
    <scope>NUCLEOTIDE SEQUENCE</scope>
    <source>
        <strain evidence="14">Whitten #5841</strain>
        <tissue evidence="14">Leaf</tissue>
    </source>
</reference>
<keyword evidence="12" id="KW-0472">Membrane</keyword>
<keyword evidence="5" id="KW-0444">Lipid biosynthesis</keyword>
<dbReference type="OMA" id="NGIATMM"/>
<evidence type="ECO:0000256" key="4">
    <source>
        <dbReference type="ARBA" id="ARBA00022691"/>
    </source>
</evidence>
<keyword evidence="7" id="KW-1207">Sterol metabolism</keyword>
<dbReference type="PANTHER" id="PTHR44068:SF1">
    <property type="entry name" value="HYPOTHETICAL LOC100005854"/>
    <property type="match status" value="1"/>
</dbReference>
<keyword evidence="12" id="KW-0812">Transmembrane</keyword>
<evidence type="ECO:0000256" key="9">
    <source>
        <dbReference type="ARBA" id="ARBA00038188"/>
    </source>
</evidence>
<evidence type="ECO:0000256" key="12">
    <source>
        <dbReference type="SAM" id="Phobius"/>
    </source>
</evidence>
<comment type="caution">
    <text evidence="14">The sequence shown here is derived from an EMBL/GenBank/DDBJ whole genome shotgun (WGS) entry which is preliminary data.</text>
</comment>
<evidence type="ECO:0000256" key="11">
    <source>
        <dbReference type="RuleBase" id="RU362025"/>
    </source>
</evidence>
<dbReference type="Pfam" id="PF08241">
    <property type="entry name" value="Methyltransf_11"/>
    <property type="match status" value="1"/>
</dbReference>
<dbReference type="InterPro" id="IPR013705">
    <property type="entry name" value="Sterol_MeTrfase_C"/>
</dbReference>
<keyword evidence="6" id="KW-0756">Sterol biosynthesis</keyword>
<dbReference type="OrthoDB" id="4310724at2759"/>
<evidence type="ECO:0000256" key="3">
    <source>
        <dbReference type="ARBA" id="ARBA00022679"/>
    </source>
</evidence>
<dbReference type="EC" id="2.1.1.-" evidence="11"/>
<evidence type="ECO:0000256" key="7">
    <source>
        <dbReference type="ARBA" id="ARBA00023166"/>
    </source>
</evidence>
<dbReference type="GO" id="GO:0032259">
    <property type="term" value="P:methylation"/>
    <property type="evidence" value="ECO:0007669"/>
    <property type="project" value="UniProtKB-KW"/>
</dbReference>
<dbReference type="InterPro" id="IPR050447">
    <property type="entry name" value="Erg6_SMT_methyltransf"/>
</dbReference>
<dbReference type="InterPro" id="IPR013216">
    <property type="entry name" value="Methyltransf_11"/>
</dbReference>
<dbReference type="InterPro" id="IPR030384">
    <property type="entry name" value="MeTrfase_SMT"/>
</dbReference>
<organism evidence="14 15">
    <name type="scientific">Ceratopteris richardii</name>
    <name type="common">Triangle waterfern</name>
    <dbReference type="NCBI Taxonomy" id="49495"/>
    <lineage>
        <taxon>Eukaryota</taxon>
        <taxon>Viridiplantae</taxon>
        <taxon>Streptophyta</taxon>
        <taxon>Embryophyta</taxon>
        <taxon>Tracheophyta</taxon>
        <taxon>Polypodiopsida</taxon>
        <taxon>Polypodiidae</taxon>
        <taxon>Polypodiales</taxon>
        <taxon>Pteridineae</taxon>
        <taxon>Pteridaceae</taxon>
        <taxon>Parkerioideae</taxon>
        <taxon>Ceratopteris</taxon>
    </lineage>
</organism>
<dbReference type="PROSITE" id="PS51685">
    <property type="entry name" value="SAM_MT_ERG6_SMT"/>
    <property type="match status" value="1"/>
</dbReference>
<evidence type="ECO:0000259" key="13">
    <source>
        <dbReference type="PROSITE" id="PS51685"/>
    </source>
</evidence>
<proteinExistence type="inferred from homology"/>
<keyword evidence="5" id="KW-0443">Lipid metabolism</keyword>
<dbReference type="Pfam" id="PF08498">
    <property type="entry name" value="Sterol_MT_C"/>
    <property type="match status" value="1"/>
</dbReference>
<dbReference type="EMBL" id="CM035410">
    <property type="protein sequence ID" value="KAH7436518.1"/>
    <property type="molecule type" value="Genomic_DNA"/>
</dbReference>
<keyword evidence="15" id="KW-1185">Reference proteome</keyword>
<evidence type="ECO:0000256" key="8">
    <source>
        <dbReference type="ARBA" id="ARBA00023221"/>
    </source>
</evidence>
<dbReference type="GO" id="GO:0003838">
    <property type="term" value="F:sterol 24-C-methyltransferase activity"/>
    <property type="evidence" value="ECO:0007669"/>
    <property type="project" value="TreeGrafter"/>
</dbReference>
<dbReference type="CDD" id="cd02440">
    <property type="entry name" value="AdoMet_MTases"/>
    <property type="match status" value="1"/>
</dbReference>
<sequence>MIVFNARGRFHYKYSFGAIRCIHYLTHTQWFCPLTLLLLAFTMVFLLPHEILSFFRSFGGSIAPSNVKNAVTFYEDLHSVNGGTELQRKENYTNMVNTYYDVATAFYEYGWCQSFHFSSRLYNETFQESIKRHEHYVALHLGLKPGMKVLDLGCGIGGPMREIASFSGATVIGINNNESQIKRGIALNRQYGVPESCEFIKGDFMKIPVPDNSFDAAYNMESCCHAPDLVALYKEVYRVLKPGQCVAGYDWCMTKEYDPNDQYHNKVKDEIEFGNTLPTIRTTTEYIQAIKAAGFRVLMVEDFADKLNVHIPWYESLNPKRLSLDGFRRTWLARLIGRQLLKVLEFSGIAPKGSIEVNKFLERAGDGLYEGGRLKIFTPIFFYLAQKPHNENV</sequence>
<keyword evidence="5" id="KW-0752">Steroid biosynthesis</keyword>
<gene>
    <name evidence="14" type="ORF">KP509_05G023900</name>
</gene>
<evidence type="ECO:0000256" key="2">
    <source>
        <dbReference type="ARBA" id="ARBA00022603"/>
    </source>
</evidence>
<evidence type="ECO:0000256" key="1">
    <source>
        <dbReference type="ARBA" id="ARBA00004938"/>
    </source>
</evidence>
<keyword evidence="2 10" id="KW-0489">Methyltransferase</keyword>
<evidence type="ECO:0000256" key="10">
    <source>
        <dbReference type="PROSITE-ProRule" id="PRU01022"/>
    </source>
</evidence>
<name>A0A8T2UP26_CERRI</name>
<evidence type="ECO:0000256" key="6">
    <source>
        <dbReference type="ARBA" id="ARBA00023011"/>
    </source>
</evidence>
<keyword evidence="3 10" id="KW-0808">Transferase</keyword>
<dbReference type="PANTHER" id="PTHR44068">
    <property type="entry name" value="ZGC:194242"/>
    <property type="match status" value="1"/>
</dbReference>
<dbReference type="InterPro" id="IPR029063">
    <property type="entry name" value="SAM-dependent_MTases_sf"/>
</dbReference>
<keyword evidence="4 10" id="KW-0949">S-adenosyl-L-methionine</keyword>
<evidence type="ECO:0000256" key="5">
    <source>
        <dbReference type="ARBA" id="ARBA00022955"/>
    </source>
</evidence>
<comment type="pathway">
    <text evidence="1">Steroid biosynthesis; sterol biosynthesis.</text>
</comment>
<accession>A0A8T2UP26</accession>